<comment type="caution">
    <text evidence="6">The sequence shown here is derived from an EMBL/GenBank/DDBJ whole genome shotgun (WGS) entry which is preliminary data.</text>
</comment>
<feature type="domain" description="Translocation and assembly module TamB C-terminal" evidence="5">
    <location>
        <begin position="1019"/>
        <end position="1461"/>
    </location>
</feature>
<evidence type="ECO:0000313" key="6">
    <source>
        <dbReference type="EMBL" id="TXK27888.1"/>
    </source>
</evidence>
<sequence length="1496" mass="166862">MFLILLFGVAYVALQSPQVQTKVARKAAEYISRTIEHEVTIDKVNIRFFKHVVLEKVRVLDFRNEEMFYLGSVDAEISLFSIFDPNTLHISTLELNEPRANLVKYEGTDSLNFSTFLTSLNKLIRKDTTNTQSQPFEFSIEEVLIRNGRFTYDDFSVAPAPNGIDYFHLTIEDLNGTFSELEPGDTLRARVTDLRATESRSGTKLHNLDVLMTYAPTFWEFDELDLKVNNSNLQHYVRFDYEHFLNFKSFVDSVSVTANITNTKVYSQDIAIFAPQLLDYNENLLVNSAEVKGMVGKFSARNLDVSYGENTHVVGNISADGLPNAKETFANIRLQPSTINAQDIRQFLPKEVYTIAARLGTVQLEGRFAGFYEDFVANGSFSTDLGKLESDINLKIDEETRSSSYTGYLKTNGFNLGRLVGNTDLVKTISMEGRISGSGFDLQTARIRLDATIRQLHLLDYNYRNIKANGTLSRQMFTGKVSINDPNLVIQADGVVNLAANAKAFNLLANLQKVDLQGIGFSEKPFTISAASNVNFTGLRLDDFAGMAYLNNAEIMFDGNSLALDSIEIVSEIGNGQRSLSFVSDLVTLKADGNFDYTVLIDDLKQLVQEYTLNFESNDTATDAYYKKKKVAAQQEYQLQYDIYLKHANPLLQLFLPNLAISDFSKIDGSFRHGNTVIFDLFTRIDTILYDNIALYQNNIEVTTSKIQMSPDVLASALITSQKQMLPSTGETENFYLEGIWSERTINFSTNIAQPGQNNRMTISGDLNFLENQVKLVFNRSNITLLDNAWAFKPGNTVLISERGRNITFENFALTNRNQIFTVVGTIADDPASTLKVDVRNFDLRNLNPLMVQQVRGKLNGELTLQDIYNQAVLNSQLRVDSLYFDNVLIGDVAGRSDWNNKLQQLAVDVGISYGTKKVLSITGNYKPQAADEQLDMLAVMDNSQLKIVEPILKPLISNLEGTMEGRIRILGRLDSPILTGSVMINEGQFRFDYLGTTYRITDRIYFGANSISFRNARLTDLYGNTANVTGGIAHDGFQNMVIDIQGRYRNFMVLNTTSSQNELYYGTAFATGSLTVLGPVDNLQINVTARSNENTRIVLPMDNQTELSQKDFIRFVNRNTTDTTGIAIDVEDQRINLSGINMNFNLDVTDDAYFEIIIDRQTGDVIRGSGNGLIRMTIDTRGEFNMFGTFEIAQGAYNFNLLEGLVSREFKVTPGGTISWNGDPLAGTMRINASYSQPTSLADFAPSDSPVQGSYPVTAIIDLNGPILTPEIKLGLNFDELPQNVQTLLSSFISSIKNDENELNRQVFSLLVMQRLAPPGTLGLEGAGTAAVGGSLGSLLSGQLNTFFNSIDSNLQVDIGLGSNTLNQDALSALQVRLSYNFFQGRLRVTSQSGFSNAGGASGTGGTNNRNTYQGDWSLEYYITRSGELRARLEYNTNPSGLTDRVLVSQSISLLHTKRFDSVRELFGRRRASRRERRLLRETPIILDSDPRLRL</sequence>
<dbReference type="GO" id="GO:0090313">
    <property type="term" value="P:regulation of protein targeting to membrane"/>
    <property type="evidence" value="ECO:0007669"/>
    <property type="project" value="TreeGrafter"/>
</dbReference>
<dbReference type="InterPro" id="IPR052894">
    <property type="entry name" value="AsmA-related"/>
</dbReference>
<keyword evidence="2" id="KW-0812">Transmembrane</keyword>
<evidence type="ECO:0000256" key="3">
    <source>
        <dbReference type="ARBA" id="ARBA00022989"/>
    </source>
</evidence>
<protein>
    <recommendedName>
        <fullName evidence="5">Translocation and assembly module TamB C-terminal domain-containing protein</fullName>
    </recommendedName>
</protein>
<keyword evidence="3" id="KW-1133">Transmembrane helix</keyword>
<feature type="domain" description="Translocation and assembly module TamB C-terminal" evidence="5">
    <location>
        <begin position="836"/>
        <end position="1002"/>
    </location>
</feature>
<dbReference type="Pfam" id="PF04357">
    <property type="entry name" value="TamB"/>
    <property type="match status" value="2"/>
</dbReference>
<dbReference type="Proteomes" id="UP000321926">
    <property type="component" value="Unassembled WGS sequence"/>
</dbReference>
<keyword evidence="7" id="KW-1185">Reference proteome</keyword>
<evidence type="ECO:0000256" key="1">
    <source>
        <dbReference type="ARBA" id="ARBA00004167"/>
    </source>
</evidence>
<keyword evidence="4" id="KW-0472">Membrane</keyword>
<dbReference type="PANTHER" id="PTHR30441">
    <property type="entry name" value="DUF748 DOMAIN-CONTAINING PROTEIN"/>
    <property type="match status" value="1"/>
</dbReference>
<dbReference type="PANTHER" id="PTHR30441:SF8">
    <property type="entry name" value="DUF748 DOMAIN-CONTAINING PROTEIN"/>
    <property type="match status" value="1"/>
</dbReference>
<accession>A0A5C8J2A0</accession>
<organism evidence="6 7">
    <name type="scientific">Pontibacter qinzhouensis</name>
    <dbReference type="NCBI Taxonomy" id="2603253"/>
    <lineage>
        <taxon>Bacteria</taxon>
        <taxon>Pseudomonadati</taxon>
        <taxon>Bacteroidota</taxon>
        <taxon>Cytophagia</taxon>
        <taxon>Cytophagales</taxon>
        <taxon>Hymenobacteraceae</taxon>
        <taxon>Pontibacter</taxon>
    </lineage>
</organism>
<proteinExistence type="predicted"/>
<evidence type="ECO:0000313" key="7">
    <source>
        <dbReference type="Proteomes" id="UP000321926"/>
    </source>
</evidence>
<dbReference type="OrthoDB" id="9811276at2"/>
<dbReference type="InterPro" id="IPR007452">
    <property type="entry name" value="TamB_C"/>
</dbReference>
<evidence type="ECO:0000256" key="2">
    <source>
        <dbReference type="ARBA" id="ARBA00022692"/>
    </source>
</evidence>
<dbReference type="InterPro" id="IPR008023">
    <property type="entry name" value="DUF748"/>
</dbReference>
<evidence type="ECO:0000256" key="4">
    <source>
        <dbReference type="ARBA" id="ARBA00023136"/>
    </source>
</evidence>
<dbReference type="EMBL" id="VRTY01000115">
    <property type="protein sequence ID" value="TXK27888.1"/>
    <property type="molecule type" value="Genomic_DNA"/>
</dbReference>
<reference evidence="6 7" key="1">
    <citation type="submission" date="2019-08" db="EMBL/GenBank/DDBJ databases">
        <authorList>
            <person name="Shi S."/>
        </authorList>
    </citation>
    <scope>NUCLEOTIDE SEQUENCE [LARGE SCALE GENOMIC DNA]</scope>
    <source>
        <strain evidence="6 7">GY10130</strain>
    </source>
</reference>
<dbReference type="GO" id="GO:0005886">
    <property type="term" value="C:plasma membrane"/>
    <property type="evidence" value="ECO:0007669"/>
    <property type="project" value="InterPro"/>
</dbReference>
<name>A0A5C8J2A0_9BACT</name>
<dbReference type="Pfam" id="PF05359">
    <property type="entry name" value="DUF748"/>
    <property type="match status" value="1"/>
</dbReference>
<evidence type="ECO:0000259" key="5">
    <source>
        <dbReference type="Pfam" id="PF04357"/>
    </source>
</evidence>
<comment type="subcellular location">
    <subcellularLocation>
        <location evidence="1">Membrane</location>
        <topology evidence="1">Single-pass membrane protein</topology>
    </subcellularLocation>
</comment>
<dbReference type="GO" id="GO:0009306">
    <property type="term" value="P:protein secretion"/>
    <property type="evidence" value="ECO:0007669"/>
    <property type="project" value="InterPro"/>
</dbReference>
<gene>
    <name evidence="6" type="ORF">FVR03_21005</name>
</gene>